<dbReference type="Proteomes" id="UP001501706">
    <property type="component" value="Unassembled WGS sequence"/>
</dbReference>
<dbReference type="EMBL" id="BAAAEN010000034">
    <property type="protein sequence ID" value="GAA0530095.1"/>
    <property type="molecule type" value="Genomic_DNA"/>
</dbReference>
<reference evidence="2 3" key="1">
    <citation type="journal article" date="2019" name="Int. J. Syst. Evol. Microbiol.">
        <title>The Global Catalogue of Microorganisms (GCM) 10K type strain sequencing project: providing services to taxonomists for standard genome sequencing and annotation.</title>
        <authorList>
            <consortium name="The Broad Institute Genomics Platform"/>
            <consortium name="The Broad Institute Genome Sequencing Center for Infectious Disease"/>
            <person name="Wu L."/>
            <person name="Ma J."/>
        </authorList>
    </citation>
    <scope>NUCLEOTIDE SEQUENCE [LARGE SCALE GENOMIC DNA]</scope>
    <source>
        <strain evidence="2 3">JCM 14330</strain>
    </source>
</reference>
<comment type="caution">
    <text evidence="2">The sequence shown here is derived from an EMBL/GenBank/DDBJ whole genome shotgun (WGS) entry which is preliminary data.</text>
</comment>
<keyword evidence="3" id="KW-1185">Reference proteome</keyword>
<evidence type="ECO:0000313" key="3">
    <source>
        <dbReference type="Proteomes" id="UP001501706"/>
    </source>
</evidence>
<evidence type="ECO:0000313" key="2">
    <source>
        <dbReference type="EMBL" id="GAA0530095.1"/>
    </source>
</evidence>
<proteinExistence type="predicted"/>
<gene>
    <name evidence="2" type="ORF">GCM10009097_54460</name>
</gene>
<accession>A0ABN1CZE0</accession>
<feature type="compositionally biased region" description="Basic residues" evidence="1">
    <location>
        <begin position="8"/>
        <end position="22"/>
    </location>
</feature>
<sequence>MDPAPPVHPHRPLGGARKRVGGAKKNPEHNVYAPGRIGSPPVSLGRHLEPGFKVVAVSRASGSSDGETITPAGNFHNLMP</sequence>
<name>A0ABN1CZE0_9BURK</name>
<evidence type="ECO:0000256" key="1">
    <source>
        <dbReference type="SAM" id="MobiDB-lite"/>
    </source>
</evidence>
<feature type="region of interest" description="Disordered" evidence="1">
    <location>
        <begin position="1"/>
        <end position="44"/>
    </location>
</feature>
<feature type="region of interest" description="Disordered" evidence="1">
    <location>
        <begin position="60"/>
        <end position="80"/>
    </location>
</feature>
<protein>
    <submittedName>
        <fullName evidence="2">Uncharacterized protein</fullName>
    </submittedName>
</protein>
<organism evidence="2 3">
    <name type="scientific">Pigmentiphaga daeguensis</name>
    <dbReference type="NCBI Taxonomy" id="414049"/>
    <lineage>
        <taxon>Bacteria</taxon>
        <taxon>Pseudomonadati</taxon>
        <taxon>Pseudomonadota</taxon>
        <taxon>Betaproteobacteria</taxon>
        <taxon>Burkholderiales</taxon>
        <taxon>Alcaligenaceae</taxon>
        <taxon>Pigmentiphaga</taxon>
    </lineage>
</organism>